<dbReference type="Proteomes" id="UP000789405">
    <property type="component" value="Unassembled WGS sequence"/>
</dbReference>
<keyword evidence="2" id="KW-1185">Reference proteome</keyword>
<reference evidence="1" key="1">
    <citation type="submission" date="2021-06" db="EMBL/GenBank/DDBJ databases">
        <authorList>
            <person name="Kallberg Y."/>
            <person name="Tangrot J."/>
            <person name="Rosling A."/>
        </authorList>
    </citation>
    <scope>NUCLEOTIDE SEQUENCE</scope>
    <source>
        <strain evidence="1">MA453B</strain>
    </source>
</reference>
<sequence>DGKLISDNLNVSEFKKNNKQIITSIGDKIVNDWESGLVNPGLRVGYALASLICYQPSINKKQELISSSQDQQIDLKSTRFYKLMVNAIQDITLTDHWLIRLSIVLEWWNFFEMGLQELLSIHTSINRYYGNKDEVIIKKLWEDLMKRLDDVKFPITCQNIILALS</sequence>
<name>A0A9N9KF06_9GLOM</name>
<gene>
    <name evidence="1" type="ORF">DERYTH_LOCUS27964</name>
</gene>
<evidence type="ECO:0000313" key="2">
    <source>
        <dbReference type="Proteomes" id="UP000789405"/>
    </source>
</evidence>
<feature type="non-terminal residue" evidence="1">
    <location>
        <position position="1"/>
    </location>
</feature>
<feature type="non-terminal residue" evidence="1">
    <location>
        <position position="165"/>
    </location>
</feature>
<dbReference type="AlphaFoldDB" id="A0A9N9KF06"/>
<organism evidence="1 2">
    <name type="scientific">Dentiscutata erythropus</name>
    <dbReference type="NCBI Taxonomy" id="1348616"/>
    <lineage>
        <taxon>Eukaryota</taxon>
        <taxon>Fungi</taxon>
        <taxon>Fungi incertae sedis</taxon>
        <taxon>Mucoromycota</taxon>
        <taxon>Glomeromycotina</taxon>
        <taxon>Glomeromycetes</taxon>
        <taxon>Diversisporales</taxon>
        <taxon>Gigasporaceae</taxon>
        <taxon>Dentiscutata</taxon>
    </lineage>
</organism>
<protein>
    <submittedName>
        <fullName evidence="1">21647_t:CDS:1</fullName>
    </submittedName>
</protein>
<proteinExistence type="predicted"/>
<dbReference type="EMBL" id="CAJVPY010067013">
    <property type="protein sequence ID" value="CAG8825763.1"/>
    <property type="molecule type" value="Genomic_DNA"/>
</dbReference>
<comment type="caution">
    <text evidence="1">The sequence shown here is derived from an EMBL/GenBank/DDBJ whole genome shotgun (WGS) entry which is preliminary data.</text>
</comment>
<evidence type="ECO:0000313" key="1">
    <source>
        <dbReference type="EMBL" id="CAG8825763.1"/>
    </source>
</evidence>
<accession>A0A9N9KF06</accession>
<dbReference type="OrthoDB" id="6125419at2759"/>